<dbReference type="Gene3D" id="3.10.129.10">
    <property type="entry name" value="Hotdog Thioesterase"/>
    <property type="match status" value="1"/>
</dbReference>
<protein>
    <submittedName>
        <fullName evidence="1">Acyl-CoA thioester hydrolase</fullName>
        <ecNumber evidence="1">3.1.2.-</ecNumber>
    </submittedName>
</protein>
<dbReference type="CDD" id="cd00586">
    <property type="entry name" value="4HBT"/>
    <property type="match status" value="1"/>
</dbReference>
<dbReference type="InterPro" id="IPR050563">
    <property type="entry name" value="4-hydroxybenzoyl-CoA_TE"/>
</dbReference>
<accession>A0A7W4TP89</accession>
<dbReference type="EC" id="3.1.2.-" evidence="1"/>
<dbReference type="Proteomes" id="UP000533269">
    <property type="component" value="Unassembled WGS sequence"/>
</dbReference>
<dbReference type="OMA" id="CPLRWSD"/>
<keyword evidence="1" id="KW-0378">Hydrolase</keyword>
<reference evidence="1 2" key="1">
    <citation type="submission" date="2020-08" db="EMBL/GenBank/DDBJ databases">
        <title>The Agave Microbiome: Exploring the role of microbial communities in plant adaptations to desert environments.</title>
        <authorList>
            <person name="Partida-Martinez L.P."/>
        </authorList>
    </citation>
    <scope>NUCLEOTIDE SEQUENCE [LARGE SCALE GENOMIC DNA]</scope>
    <source>
        <strain evidence="1 2">AS2.23</strain>
    </source>
</reference>
<dbReference type="AlphaFoldDB" id="A0A7W4TP89"/>
<dbReference type="PANTHER" id="PTHR31793:SF24">
    <property type="entry name" value="LONG-CHAIN ACYL-COA THIOESTERASE FADM"/>
    <property type="match status" value="1"/>
</dbReference>
<reference evidence="1 2" key="2">
    <citation type="submission" date="2020-08" db="EMBL/GenBank/DDBJ databases">
        <authorList>
            <person name="Partida-Martinez L."/>
            <person name="Huntemann M."/>
            <person name="Clum A."/>
            <person name="Wang J."/>
            <person name="Palaniappan K."/>
            <person name="Ritter S."/>
            <person name="Chen I.-M."/>
            <person name="Stamatis D."/>
            <person name="Reddy T."/>
            <person name="O'Malley R."/>
            <person name="Daum C."/>
            <person name="Shapiro N."/>
            <person name="Ivanova N."/>
            <person name="Kyrpides N."/>
            <person name="Woyke T."/>
        </authorList>
    </citation>
    <scope>NUCLEOTIDE SEQUENCE [LARGE SCALE GENOMIC DNA]</scope>
    <source>
        <strain evidence="1 2">AS2.23</strain>
    </source>
</reference>
<evidence type="ECO:0000313" key="2">
    <source>
        <dbReference type="Proteomes" id="UP000533269"/>
    </source>
</evidence>
<gene>
    <name evidence="1" type="ORF">FHR75_003360</name>
</gene>
<dbReference type="SUPFAM" id="SSF54637">
    <property type="entry name" value="Thioesterase/thiol ester dehydrase-isomerase"/>
    <property type="match status" value="1"/>
</dbReference>
<evidence type="ECO:0000313" key="1">
    <source>
        <dbReference type="EMBL" id="MBB2902529.1"/>
    </source>
</evidence>
<dbReference type="RefSeq" id="WP_012086063.1">
    <property type="nucleotide sequence ID" value="NZ_JACHVY010000003.1"/>
</dbReference>
<sequence length="141" mass="15503">MARQRLLLSLRWGDMDAYRHVNNVELLRVLEEARVRAFGIASPDGSAPMLATGMVVAKHTVEYLAPLDYRLAPVAVDLWIGRTGGASFEVGYEVLEPDESAVGELRTYVRATTVCVAYDFATGRPRRLGAEERARLAALAP</sequence>
<organism evidence="1 2">
    <name type="scientific">Kineococcus radiotolerans</name>
    <dbReference type="NCBI Taxonomy" id="131568"/>
    <lineage>
        <taxon>Bacteria</taxon>
        <taxon>Bacillati</taxon>
        <taxon>Actinomycetota</taxon>
        <taxon>Actinomycetes</taxon>
        <taxon>Kineosporiales</taxon>
        <taxon>Kineosporiaceae</taxon>
        <taxon>Kineococcus</taxon>
    </lineage>
</organism>
<dbReference type="EMBL" id="JACHVY010000003">
    <property type="protein sequence ID" value="MBB2902529.1"/>
    <property type="molecule type" value="Genomic_DNA"/>
</dbReference>
<dbReference type="GO" id="GO:0047617">
    <property type="term" value="F:fatty acyl-CoA hydrolase activity"/>
    <property type="evidence" value="ECO:0007669"/>
    <property type="project" value="TreeGrafter"/>
</dbReference>
<proteinExistence type="predicted"/>
<comment type="caution">
    <text evidence="1">The sequence shown here is derived from an EMBL/GenBank/DDBJ whole genome shotgun (WGS) entry which is preliminary data.</text>
</comment>
<dbReference type="InterPro" id="IPR029069">
    <property type="entry name" value="HotDog_dom_sf"/>
</dbReference>
<dbReference type="PANTHER" id="PTHR31793">
    <property type="entry name" value="4-HYDROXYBENZOYL-COA THIOESTERASE FAMILY MEMBER"/>
    <property type="match status" value="1"/>
</dbReference>
<dbReference type="Pfam" id="PF13279">
    <property type="entry name" value="4HBT_2"/>
    <property type="match status" value="1"/>
</dbReference>
<name>A0A7W4TP89_KINRA</name>